<evidence type="ECO:0000313" key="2">
    <source>
        <dbReference type="EMBL" id="PUZ39817.1"/>
    </source>
</evidence>
<name>A0A2T7C902_9POAL</name>
<evidence type="ECO:0000259" key="1">
    <source>
        <dbReference type="PROSITE" id="PS50181"/>
    </source>
</evidence>
<dbReference type="PROSITE" id="PS50181">
    <property type="entry name" value="FBOX"/>
    <property type="match status" value="1"/>
</dbReference>
<dbReference type="OrthoDB" id="582804at2759"/>
<dbReference type="AlphaFoldDB" id="A0A2T7C902"/>
<dbReference type="Gene3D" id="1.20.1280.50">
    <property type="match status" value="1"/>
</dbReference>
<dbReference type="Proteomes" id="UP000244336">
    <property type="component" value="Chromosome 9"/>
</dbReference>
<proteinExistence type="predicted"/>
<dbReference type="InterPro" id="IPR032675">
    <property type="entry name" value="LRR_dom_sf"/>
</dbReference>
<gene>
    <name evidence="2" type="ORF">GQ55_9G372500</name>
</gene>
<accession>A0A2T7C902</accession>
<dbReference type="Gene3D" id="3.80.10.10">
    <property type="entry name" value="Ribonuclease Inhibitor"/>
    <property type="match status" value="1"/>
</dbReference>
<protein>
    <recommendedName>
        <fullName evidence="1">F-box domain-containing protein</fullName>
    </recommendedName>
</protein>
<keyword evidence="3" id="KW-1185">Reference proteome</keyword>
<dbReference type="SUPFAM" id="SSF52047">
    <property type="entry name" value="RNI-like"/>
    <property type="match status" value="1"/>
</dbReference>
<evidence type="ECO:0000313" key="3">
    <source>
        <dbReference type="Proteomes" id="UP000244336"/>
    </source>
</evidence>
<dbReference type="InterPro" id="IPR001810">
    <property type="entry name" value="F-box_dom"/>
</dbReference>
<dbReference type="InterPro" id="IPR055357">
    <property type="entry name" value="LRR_At1g61320_AtMIF1"/>
</dbReference>
<feature type="domain" description="F-box" evidence="1">
    <location>
        <begin position="55"/>
        <end position="108"/>
    </location>
</feature>
<dbReference type="InterPro" id="IPR036047">
    <property type="entry name" value="F-box-like_dom_sf"/>
</dbReference>
<dbReference type="PANTHER" id="PTHR34223">
    <property type="entry name" value="OS11G0201299 PROTEIN"/>
    <property type="match status" value="1"/>
</dbReference>
<dbReference type="Pfam" id="PF00646">
    <property type="entry name" value="F-box"/>
    <property type="match status" value="1"/>
</dbReference>
<dbReference type="Pfam" id="PF23622">
    <property type="entry name" value="LRR_At1g61320_AtMIF1"/>
    <property type="match status" value="1"/>
</dbReference>
<dbReference type="PANTHER" id="PTHR34223:SF26">
    <property type="entry name" value="OS02G0188900 PROTEIN"/>
    <property type="match status" value="1"/>
</dbReference>
<dbReference type="SUPFAM" id="SSF81383">
    <property type="entry name" value="F-box domain"/>
    <property type="match status" value="1"/>
</dbReference>
<dbReference type="EMBL" id="CM009757">
    <property type="protein sequence ID" value="PUZ39817.1"/>
    <property type="molecule type" value="Genomic_DNA"/>
</dbReference>
<sequence>MPPLIYGSMAFQFAISQCCRLCEHHLFDEISLRTDSMAEAPGDVLVVSTDVASAACRINALPSHVLSRAISFLDARQLVQTCLLSRRWRHLWRSVPRINASRHEFDSMADSEEERNVLFKKFTNAFLVLRNPVALHEFRLFYFMPDHEESEDPDADSDDANLWIHHALRSNARSVEVKIWDDRLHLDPAVFASKCFLTSLQLSCVMLFDGFFRNLQTGCSALERLLLNDCAIDDVEISSQTLKVFTIDDYSNFTFGEQPSISIPSLSYLAFSASGRIPSLKNMGSLVTASVSVSSVGTEVDDICQFLRSLSGVTNLDFDYAGMLKMEKSLQWCPKFNNLTALTLGEWCLAEDYYALKVFLRNCPNLVKLTLKLKQCNYTSETIIAGLNEGSFACQHIEMLEIVYSKGDPKVLEKLLVEGGITLGQVRFRQA</sequence>
<dbReference type="InterPro" id="IPR053197">
    <property type="entry name" value="F-box_SCFL_complex_component"/>
</dbReference>
<dbReference type="Gramene" id="PUZ39817">
    <property type="protein sequence ID" value="PUZ39817"/>
    <property type="gene ID" value="GQ55_9G372500"/>
</dbReference>
<organism evidence="2 3">
    <name type="scientific">Panicum hallii var. hallii</name>
    <dbReference type="NCBI Taxonomy" id="1504633"/>
    <lineage>
        <taxon>Eukaryota</taxon>
        <taxon>Viridiplantae</taxon>
        <taxon>Streptophyta</taxon>
        <taxon>Embryophyta</taxon>
        <taxon>Tracheophyta</taxon>
        <taxon>Spermatophyta</taxon>
        <taxon>Magnoliopsida</taxon>
        <taxon>Liliopsida</taxon>
        <taxon>Poales</taxon>
        <taxon>Poaceae</taxon>
        <taxon>PACMAD clade</taxon>
        <taxon>Panicoideae</taxon>
        <taxon>Panicodae</taxon>
        <taxon>Paniceae</taxon>
        <taxon>Panicinae</taxon>
        <taxon>Panicum</taxon>
        <taxon>Panicum sect. Panicum</taxon>
    </lineage>
</organism>
<reference evidence="2 3" key="1">
    <citation type="submission" date="2018-04" db="EMBL/GenBank/DDBJ databases">
        <title>WGS assembly of Panicum hallii var. hallii HAL2.</title>
        <authorList>
            <person name="Lovell J."/>
            <person name="Jenkins J."/>
            <person name="Lowry D."/>
            <person name="Mamidi S."/>
            <person name="Sreedasyam A."/>
            <person name="Weng X."/>
            <person name="Barry K."/>
            <person name="Bonette J."/>
            <person name="Campitelli B."/>
            <person name="Daum C."/>
            <person name="Gordon S."/>
            <person name="Gould B."/>
            <person name="Lipzen A."/>
            <person name="MacQueen A."/>
            <person name="Palacio-Mejia J."/>
            <person name="Plott C."/>
            <person name="Shakirov E."/>
            <person name="Shu S."/>
            <person name="Yoshinaga Y."/>
            <person name="Zane M."/>
            <person name="Rokhsar D."/>
            <person name="Grimwood J."/>
            <person name="Schmutz J."/>
            <person name="Juenger T."/>
        </authorList>
    </citation>
    <scope>NUCLEOTIDE SEQUENCE [LARGE SCALE GENOMIC DNA]</scope>
    <source>
        <strain evidence="3">cv. HAL2</strain>
    </source>
</reference>